<keyword evidence="5 6" id="KW-0067">ATP-binding</keyword>
<dbReference type="VEuPathDB" id="FungiDB:SCODWIG_01487"/>
<name>A0A376B4V7_9ASCO</name>
<dbReference type="GO" id="GO:0000776">
    <property type="term" value="C:kinetochore"/>
    <property type="evidence" value="ECO:0007669"/>
    <property type="project" value="TreeGrafter"/>
</dbReference>
<evidence type="ECO:0000256" key="4">
    <source>
        <dbReference type="ARBA" id="ARBA00022777"/>
    </source>
</evidence>
<organism evidence="9 10">
    <name type="scientific">Saccharomycodes ludwigii</name>
    <dbReference type="NCBI Taxonomy" id="36035"/>
    <lineage>
        <taxon>Eukaryota</taxon>
        <taxon>Fungi</taxon>
        <taxon>Dikarya</taxon>
        <taxon>Ascomycota</taxon>
        <taxon>Saccharomycotina</taxon>
        <taxon>Saccharomycetes</taxon>
        <taxon>Saccharomycodales</taxon>
        <taxon>Saccharomycodaceae</taxon>
        <taxon>Saccharomycodes</taxon>
    </lineage>
</organism>
<dbReference type="SMART" id="SM00220">
    <property type="entry name" value="S_TKc"/>
    <property type="match status" value="1"/>
</dbReference>
<keyword evidence="3 6" id="KW-0547">Nucleotide-binding</keyword>
<dbReference type="InterPro" id="IPR000719">
    <property type="entry name" value="Prot_kinase_dom"/>
</dbReference>
<dbReference type="PROSITE" id="PS50011">
    <property type="entry name" value="PROTEIN_KINASE_DOM"/>
    <property type="match status" value="1"/>
</dbReference>
<protein>
    <recommendedName>
        <fullName evidence="8">Protein kinase domain-containing protein</fullName>
    </recommendedName>
</protein>
<reference evidence="10" key="1">
    <citation type="submission" date="2018-06" db="EMBL/GenBank/DDBJ databases">
        <authorList>
            <person name="Guldener U."/>
        </authorList>
    </citation>
    <scope>NUCLEOTIDE SEQUENCE [LARGE SCALE GENOMIC DNA]</scope>
    <source>
        <strain evidence="10">UTAD17</strain>
    </source>
</reference>
<dbReference type="InterPro" id="IPR017441">
    <property type="entry name" value="Protein_kinase_ATP_BS"/>
</dbReference>
<dbReference type="GO" id="GO:0007094">
    <property type="term" value="P:mitotic spindle assembly checkpoint signaling"/>
    <property type="evidence" value="ECO:0007669"/>
    <property type="project" value="TreeGrafter"/>
</dbReference>
<keyword evidence="10" id="KW-1185">Reference proteome</keyword>
<feature type="compositionally biased region" description="Acidic residues" evidence="7">
    <location>
        <begin position="84"/>
        <end position="94"/>
    </location>
</feature>
<evidence type="ECO:0000256" key="7">
    <source>
        <dbReference type="SAM" id="MobiDB-lite"/>
    </source>
</evidence>
<dbReference type="InterPro" id="IPR027084">
    <property type="entry name" value="Mps1_cat"/>
</dbReference>
<dbReference type="PROSITE" id="PS00107">
    <property type="entry name" value="PROTEIN_KINASE_ATP"/>
    <property type="match status" value="1"/>
</dbReference>
<dbReference type="Gene3D" id="3.30.200.20">
    <property type="entry name" value="Phosphorylase Kinase, domain 1"/>
    <property type="match status" value="1"/>
</dbReference>
<feature type="region of interest" description="Disordered" evidence="7">
    <location>
        <begin position="1"/>
        <end position="21"/>
    </location>
</feature>
<dbReference type="PROSITE" id="PS00108">
    <property type="entry name" value="PROTEIN_KINASE_ST"/>
    <property type="match status" value="1"/>
</dbReference>
<dbReference type="GO" id="GO:0033316">
    <property type="term" value="P:meiotic spindle assembly checkpoint signaling"/>
    <property type="evidence" value="ECO:0007669"/>
    <property type="project" value="TreeGrafter"/>
</dbReference>
<dbReference type="PANTHER" id="PTHR22974:SF21">
    <property type="entry name" value="DUAL SPECIFICITY PROTEIN KINASE TTK"/>
    <property type="match status" value="1"/>
</dbReference>
<evidence type="ECO:0000313" key="10">
    <source>
        <dbReference type="Proteomes" id="UP000262825"/>
    </source>
</evidence>
<dbReference type="PANTHER" id="PTHR22974">
    <property type="entry name" value="MIXED LINEAGE PROTEIN KINASE"/>
    <property type="match status" value="1"/>
</dbReference>
<feature type="region of interest" description="Disordered" evidence="7">
    <location>
        <begin position="33"/>
        <end position="99"/>
    </location>
</feature>
<dbReference type="Proteomes" id="UP000262825">
    <property type="component" value="Unassembled WGS sequence"/>
</dbReference>
<dbReference type="GO" id="GO:0005634">
    <property type="term" value="C:nucleus"/>
    <property type="evidence" value="ECO:0007669"/>
    <property type="project" value="TreeGrafter"/>
</dbReference>
<dbReference type="CDD" id="cd14131">
    <property type="entry name" value="PKc_Mps1"/>
    <property type="match status" value="1"/>
</dbReference>
<proteinExistence type="predicted"/>
<dbReference type="Pfam" id="PF00069">
    <property type="entry name" value="Pkinase"/>
    <property type="match status" value="1"/>
</dbReference>
<dbReference type="GO" id="GO:0005524">
    <property type="term" value="F:ATP binding"/>
    <property type="evidence" value="ECO:0007669"/>
    <property type="project" value="UniProtKB-UniRule"/>
</dbReference>
<keyword evidence="4" id="KW-0418">Kinase</keyword>
<evidence type="ECO:0000313" key="9">
    <source>
        <dbReference type="EMBL" id="SSD59726.1"/>
    </source>
</evidence>
<gene>
    <name evidence="9" type="ORF">SCODWIG_01487</name>
</gene>
<evidence type="ECO:0000256" key="6">
    <source>
        <dbReference type="PROSITE-ProRule" id="PRU10141"/>
    </source>
</evidence>
<dbReference type="InterPro" id="IPR011009">
    <property type="entry name" value="Kinase-like_dom_sf"/>
</dbReference>
<dbReference type="GO" id="GO:0004674">
    <property type="term" value="F:protein serine/threonine kinase activity"/>
    <property type="evidence" value="ECO:0007669"/>
    <property type="project" value="UniProtKB-KW"/>
</dbReference>
<evidence type="ECO:0000256" key="3">
    <source>
        <dbReference type="ARBA" id="ARBA00022741"/>
    </source>
</evidence>
<accession>A0A376B4V7</accession>
<dbReference type="Gene3D" id="1.10.510.10">
    <property type="entry name" value="Transferase(Phosphotransferase) domain 1"/>
    <property type="match status" value="1"/>
</dbReference>
<dbReference type="GO" id="GO:0098813">
    <property type="term" value="P:nuclear chromosome segregation"/>
    <property type="evidence" value="ECO:0007669"/>
    <property type="project" value="UniProtKB-ARBA"/>
</dbReference>
<keyword evidence="1" id="KW-0723">Serine/threonine-protein kinase</keyword>
<evidence type="ECO:0000259" key="8">
    <source>
        <dbReference type="PROSITE" id="PS50011"/>
    </source>
</evidence>
<dbReference type="EMBL" id="UFAJ01000193">
    <property type="protein sequence ID" value="SSD59726.1"/>
    <property type="molecule type" value="Genomic_DNA"/>
</dbReference>
<feature type="domain" description="Protein kinase" evidence="8">
    <location>
        <begin position="573"/>
        <end position="863"/>
    </location>
</feature>
<evidence type="ECO:0000256" key="1">
    <source>
        <dbReference type="ARBA" id="ARBA00022527"/>
    </source>
</evidence>
<evidence type="ECO:0000256" key="5">
    <source>
        <dbReference type="ARBA" id="ARBA00022840"/>
    </source>
</evidence>
<feature type="binding site" evidence="6">
    <location>
        <position position="606"/>
    </location>
    <ligand>
        <name>ATP</name>
        <dbReference type="ChEBI" id="CHEBI:30616"/>
    </ligand>
</feature>
<dbReference type="GO" id="GO:0034501">
    <property type="term" value="P:protein localization to kinetochore"/>
    <property type="evidence" value="ECO:0007669"/>
    <property type="project" value="TreeGrafter"/>
</dbReference>
<feature type="compositionally biased region" description="Low complexity" evidence="7">
    <location>
        <begin position="10"/>
        <end position="21"/>
    </location>
</feature>
<feature type="compositionally biased region" description="Polar residues" evidence="7">
    <location>
        <begin position="47"/>
        <end position="62"/>
    </location>
</feature>
<evidence type="ECO:0000256" key="2">
    <source>
        <dbReference type="ARBA" id="ARBA00022679"/>
    </source>
</evidence>
<keyword evidence="2" id="KW-0808">Transferase</keyword>
<dbReference type="SUPFAM" id="SSF56112">
    <property type="entry name" value="Protein kinase-like (PK-like)"/>
    <property type="match status" value="1"/>
</dbReference>
<dbReference type="AlphaFoldDB" id="A0A376B4V7"/>
<dbReference type="InterPro" id="IPR008271">
    <property type="entry name" value="Ser/Thr_kinase_AS"/>
</dbReference>
<dbReference type="FunFam" id="3.30.200.20:FF:000131">
    <property type="entry name" value="Dual specificity protein kinase TTK"/>
    <property type="match status" value="1"/>
</dbReference>
<feature type="compositionally biased region" description="Polar residues" evidence="7">
    <location>
        <begin position="71"/>
        <end position="83"/>
    </location>
</feature>
<sequence length="912" mass="103233">MKKLQKQQVSPSSYYSTPHTSLKPIDVLNKQQDSNSIVDKRRRLIYTNKNSPNRNISSTTPKSFGEKGILSITTPNANNNIQNGDDDDDDDDDLVGPPKLSNFASEILLKPSTNEYVNTLPQQNILLSSPTNTNTTNVMTKNRPSTLTNHTIVEKGDDIHNTINKGTGFPGNESFSQSLLDIKENLRNELGTIEDNFSTNNYKLNIKTIPNDTQANIQQQFTARRRNRRFISTRLGLLGPAKRSGSHTGYFTDESVDNDEFSCNNNNNNINKYHDIDFGNLNPYQYSKLHNIAPEDFPIITRIYFEKQKEQLHNIYNNSASNINTDVIGNKIKTKRNLTNVRHDMAQISSKKDDNNKSINVTTDIQRERYGCNRSFASSLINIIPTKGDNIRSSSVFHNNNKSDNNFILNENRVTTADSRTFIEQEKKKFLEEQYLSNSINHKVSNNCDVEKRKISSISDVTPFVNNNNNNNNNNSGNDERNGILEPYLREPLLELEPNVIEPELKKTKKVKHVSMGRAYQGSQIIPLKPPALDLYANNNKSNASIITNNSNGNSVTNITDARLITTVNGVIYEKIELLGKGGSSKVYKVRKINTPANSNKIYALKKVIFDEFDDSSVQGFKGEIELLCNLRGKSRVVQLVDYEIQTGILFAIMECGDHDLSQVLQNRITMPLDVEFVRYHFKEMLYCVKQVHDSDIVHSDLKPANFVFVCGILKIIDFGIANEVPDYTVNIYRETQIGTPNYMAPEALVAMEKERRANDQQGENATRDEAQPIWKVGKPSDIWSCGCILYQMVYGKPPYASFQGQERLLAIMNPNVKISYPERGLGGCLIPKTILELIKMCLRRNPEQRATIDEILATSLFLNPVVVSKNFINDLVKNAVQFGVNQQHQISPNTIDKLSNEVWNRLENLKL</sequence>
<dbReference type="GO" id="GO:0004712">
    <property type="term" value="F:protein serine/threonine/tyrosine kinase activity"/>
    <property type="evidence" value="ECO:0007669"/>
    <property type="project" value="TreeGrafter"/>
</dbReference>